<protein>
    <submittedName>
        <fullName evidence="2">Uncharacterized protein</fullName>
    </submittedName>
</protein>
<dbReference type="Proteomes" id="UP001176940">
    <property type="component" value="Unassembled WGS sequence"/>
</dbReference>
<feature type="compositionally biased region" description="Polar residues" evidence="1">
    <location>
        <begin position="35"/>
        <end position="45"/>
    </location>
</feature>
<comment type="caution">
    <text evidence="2">The sequence shown here is derived from an EMBL/GenBank/DDBJ whole genome shotgun (WGS) entry which is preliminary data.</text>
</comment>
<feature type="non-terminal residue" evidence="2">
    <location>
        <position position="237"/>
    </location>
</feature>
<proteinExistence type="predicted"/>
<organism evidence="2 3">
    <name type="scientific">Ranitomeya imitator</name>
    <name type="common">mimic poison frog</name>
    <dbReference type="NCBI Taxonomy" id="111125"/>
    <lineage>
        <taxon>Eukaryota</taxon>
        <taxon>Metazoa</taxon>
        <taxon>Chordata</taxon>
        <taxon>Craniata</taxon>
        <taxon>Vertebrata</taxon>
        <taxon>Euteleostomi</taxon>
        <taxon>Amphibia</taxon>
        <taxon>Batrachia</taxon>
        <taxon>Anura</taxon>
        <taxon>Neobatrachia</taxon>
        <taxon>Hyloidea</taxon>
        <taxon>Dendrobatidae</taxon>
        <taxon>Dendrobatinae</taxon>
        <taxon>Ranitomeya</taxon>
    </lineage>
</organism>
<feature type="region of interest" description="Disordered" evidence="1">
    <location>
        <begin position="34"/>
        <end position="62"/>
    </location>
</feature>
<evidence type="ECO:0000313" key="2">
    <source>
        <dbReference type="EMBL" id="CAJ0933413.1"/>
    </source>
</evidence>
<name>A0ABN9L9H1_9NEOB</name>
<evidence type="ECO:0000256" key="1">
    <source>
        <dbReference type="SAM" id="MobiDB-lite"/>
    </source>
</evidence>
<accession>A0ABN9L9H1</accession>
<sequence>MVNGAVKNEDTAGESGGKPVLLRFVLMKNHAPFPHTTTRGSVTSHYHTRLRPDTLPQEAPFPHITTRGSVTSHYHTRLRPNTLPQEAPSSHITTRGSIPTHYHMRLRPHTLPHVNLPPAAEAWLLTQGEGREAGLMIQGKLPAWSVACSMDLMVMEKLEMVAGESSKPACYVARLSTKVTRQSIIKLELKICKLKNEIQNETDPKIKLMKSESLDDCRRELAIRKENLAKNVNSAQK</sequence>
<dbReference type="EMBL" id="CAUEEQ010009451">
    <property type="protein sequence ID" value="CAJ0933413.1"/>
    <property type="molecule type" value="Genomic_DNA"/>
</dbReference>
<reference evidence="2" key="1">
    <citation type="submission" date="2023-07" db="EMBL/GenBank/DDBJ databases">
        <authorList>
            <person name="Stuckert A."/>
        </authorList>
    </citation>
    <scope>NUCLEOTIDE SEQUENCE</scope>
</reference>
<keyword evidence="3" id="KW-1185">Reference proteome</keyword>
<evidence type="ECO:0000313" key="3">
    <source>
        <dbReference type="Proteomes" id="UP001176940"/>
    </source>
</evidence>
<gene>
    <name evidence="2" type="ORF">RIMI_LOCUS5512972</name>
</gene>